<organism evidence="6 7">
    <name type="scientific">Cupriavidus pauculus</name>
    <dbReference type="NCBI Taxonomy" id="82633"/>
    <lineage>
        <taxon>Bacteria</taxon>
        <taxon>Pseudomonadati</taxon>
        <taxon>Pseudomonadota</taxon>
        <taxon>Betaproteobacteria</taxon>
        <taxon>Burkholderiales</taxon>
        <taxon>Burkholderiaceae</taxon>
        <taxon>Cupriavidus</taxon>
    </lineage>
</organism>
<dbReference type="GO" id="GO:0009289">
    <property type="term" value="C:pilus"/>
    <property type="evidence" value="ECO:0007669"/>
    <property type="project" value="UniProtKB-SubCell"/>
</dbReference>
<evidence type="ECO:0000256" key="1">
    <source>
        <dbReference type="ARBA" id="ARBA00004561"/>
    </source>
</evidence>
<evidence type="ECO:0000256" key="4">
    <source>
        <dbReference type="ARBA" id="ARBA00023263"/>
    </source>
</evidence>
<protein>
    <submittedName>
        <fullName evidence="6">Type 1 fimbrial protein</fullName>
    </submittedName>
</protein>
<keyword evidence="3 5" id="KW-0732">Signal</keyword>
<dbReference type="PANTHER" id="PTHR33420:SF3">
    <property type="entry name" value="FIMBRIAL SUBUNIT ELFA"/>
    <property type="match status" value="1"/>
</dbReference>
<dbReference type="Gene3D" id="2.60.40.1090">
    <property type="entry name" value="Fimbrial-type adhesion domain"/>
    <property type="match status" value="1"/>
</dbReference>
<dbReference type="InterPro" id="IPR050263">
    <property type="entry name" value="Bact_Fimbrial_Adh_Pro"/>
</dbReference>
<dbReference type="Pfam" id="PF16970">
    <property type="entry name" value="FimA"/>
    <property type="match status" value="1"/>
</dbReference>
<gene>
    <name evidence="6" type="ORF">EHF44_02510</name>
</gene>
<dbReference type="InterPro" id="IPR039458">
    <property type="entry name" value="FimA-like"/>
</dbReference>
<evidence type="ECO:0000256" key="2">
    <source>
        <dbReference type="ARBA" id="ARBA00006671"/>
    </source>
</evidence>
<comment type="subcellular location">
    <subcellularLocation>
        <location evidence="1">Fimbrium</location>
    </subcellularLocation>
</comment>
<proteinExistence type="inferred from homology"/>
<dbReference type="OrthoDB" id="8656135at2"/>
<dbReference type="PANTHER" id="PTHR33420">
    <property type="entry name" value="FIMBRIAL SUBUNIT ELFA-RELATED"/>
    <property type="match status" value="1"/>
</dbReference>
<sequence>MTPLHSNEDARIQVKSIHTKALAASILFAAMSAPAMASDGTITFTGRVTGQTCTLSGNGGAANFTVPMPTVAAGALNRQGAVAGRTPFNIRLTGCTPNTGNVGVYFEPGATVDNTSGRLVNTAVASAATETTPAVTPATNVQVGLLNDALDNIVLGAAYAAQNSQQVALADGAATLQYYAQYVATGAATAGDVLTTVTYSVVYP</sequence>
<dbReference type="AlphaFoldDB" id="A0A3G8GYL7"/>
<keyword evidence="4" id="KW-0281">Fimbrium</keyword>
<dbReference type="EMBL" id="CP033969">
    <property type="protein sequence ID" value="AZG12382.1"/>
    <property type="molecule type" value="Genomic_DNA"/>
</dbReference>
<evidence type="ECO:0000256" key="5">
    <source>
        <dbReference type="SAM" id="SignalP"/>
    </source>
</evidence>
<dbReference type="InterPro" id="IPR008966">
    <property type="entry name" value="Adhesion_dom_sf"/>
</dbReference>
<evidence type="ECO:0000256" key="3">
    <source>
        <dbReference type="ARBA" id="ARBA00022729"/>
    </source>
</evidence>
<evidence type="ECO:0000313" key="7">
    <source>
        <dbReference type="Proteomes" id="UP000270411"/>
    </source>
</evidence>
<dbReference type="InterPro" id="IPR036937">
    <property type="entry name" value="Adhesion_dom_fimbrial_sf"/>
</dbReference>
<dbReference type="KEGG" id="cpau:EHF44_02510"/>
<feature type="signal peptide" evidence="5">
    <location>
        <begin position="1"/>
        <end position="37"/>
    </location>
</feature>
<dbReference type="GO" id="GO:0043709">
    <property type="term" value="P:cell adhesion involved in single-species biofilm formation"/>
    <property type="evidence" value="ECO:0007669"/>
    <property type="project" value="TreeGrafter"/>
</dbReference>
<accession>A0A3G8GYL7</accession>
<reference evidence="7" key="1">
    <citation type="submission" date="2018-11" db="EMBL/GenBank/DDBJ databases">
        <title>FDA dAtabase for Regulatory Grade micrObial Sequences (FDA-ARGOS): Supporting development and validation of Infectious Disease Dx tests.</title>
        <authorList>
            <person name="Goldberg B."/>
            <person name="Campos J."/>
            <person name="Tallon L."/>
            <person name="Sadzewicz L."/>
            <person name="Zhao X."/>
            <person name="Vavikolanu K."/>
            <person name="Mehta A."/>
            <person name="Aluvathingal J."/>
            <person name="Nadendla S."/>
            <person name="Geyer C."/>
            <person name="Nandy P."/>
            <person name="Yan Y."/>
            <person name="Sichtig H."/>
        </authorList>
    </citation>
    <scope>NUCLEOTIDE SEQUENCE [LARGE SCALE GENOMIC DNA]</scope>
    <source>
        <strain evidence="7">FDAARGOS_614</strain>
    </source>
</reference>
<dbReference type="SUPFAM" id="SSF49401">
    <property type="entry name" value="Bacterial adhesins"/>
    <property type="match status" value="1"/>
</dbReference>
<comment type="similarity">
    <text evidence="2">Belongs to the fimbrial protein family.</text>
</comment>
<evidence type="ECO:0000313" key="6">
    <source>
        <dbReference type="EMBL" id="AZG12382.1"/>
    </source>
</evidence>
<feature type="chain" id="PRO_5018241691" evidence="5">
    <location>
        <begin position="38"/>
        <end position="204"/>
    </location>
</feature>
<name>A0A3G8GYL7_9BURK</name>
<dbReference type="Proteomes" id="UP000270411">
    <property type="component" value="Chromosome 1"/>
</dbReference>